<dbReference type="AlphaFoldDB" id="A0A0L6ZEY1"/>
<dbReference type="STRING" id="36844.SAMN04488501_10538"/>
<dbReference type="Proteomes" id="UP000037043">
    <property type="component" value="Unassembled WGS sequence"/>
</dbReference>
<dbReference type="Pfam" id="PF04324">
    <property type="entry name" value="Fer2_BFD"/>
    <property type="match status" value="1"/>
</dbReference>
<comment type="caution">
    <text evidence="2">The sequence shown here is derived from an EMBL/GenBank/DDBJ whole genome shotgun (WGS) entry which is preliminary data.</text>
</comment>
<name>A0A0L6ZEY1_9CLOT</name>
<evidence type="ECO:0000259" key="1">
    <source>
        <dbReference type="Pfam" id="PF04324"/>
    </source>
</evidence>
<accession>A0A0L6ZEY1</accession>
<keyword evidence="3" id="KW-1185">Reference proteome</keyword>
<dbReference type="Gene3D" id="1.10.10.1100">
    <property type="entry name" value="BFD-like [2Fe-2S]-binding domain"/>
    <property type="match status" value="1"/>
</dbReference>
<sequence length="69" mass="7696">MEENINKDILDKLTKICICKSITRDKVKKAIINGANSFEKVQEKTGAGTGECGAKRCREKIEELILSLK</sequence>
<protein>
    <submittedName>
        <fullName evidence="2">BFD-like [2Fe-2S] binding domain protein</fullName>
    </submittedName>
</protein>
<dbReference type="InterPro" id="IPR041854">
    <property type="entry name" value="BFD-like_2Fe2S-bd_dom_sf"/>
</dbReference>
<dbReference type="PATRIC" id="fig|1121318.3.peg.182"/>
<evidence type="ECO:0000313" key="2">
    <source>
        <dbReference type="EMBL" id="KOA21512.1"/>
    </source>
</evidence>
<feature type="domain" description="BFD-like [2Fe-2S]-binding" evidence="1">
    <location>
        <begin position="16"/>
        <end position="65"/>
    </location>
</feature>
<gene>
    <name evidence="2" type="ORF">CLHOM_01830</name>
</gene>
<dbReference type="EMBL" id="LHUR01000005">
    <property type="protein sequence ID" value="KOA21512.1"/>
    <property type="molecule type" value="Genomic_DNA"/>
</dbReference>
<dbReference type="InterPro" id="IPR007419">
    <property type="entry name" value="BFD-like_2Fe2S-bd_dom"/>
</dbReference>
<dbReference type="RefSeq" id="WP_052219783.1">
    <property type="nucleotide sequence ID" value="NZ_LHUR01000005.1"/>
</dbReference>
<evidence type="ECO:0000313" key="3">
    <source>
        <dbReference type="Proteomes" id="UP000037043"/>
    </source>
</evidence>
<reference evidence="3" key="1">
    <citation type="submission" date="2015-08" db="EMBL/GenBank/DDBJ databases">
        <title>Genome sequence of the strict anaerobe Clostridium homopropionicum LuHBu1 (DSM 5847T).</title>
        <authorList>
            <person name="Poehlein A."/>
            <person name="Beck M."/>
            <person name="Schiel-Bengelsdorf B."/>
            <person name="Bengelsdorf F.R."/>
            <person name="Daniel R."/>
            <person name="Duerre P."/>
        </authorList>
    </citation>
    <scope>NUCLEOTIDE SEQUENCE [LARGE SCALE GENOMIC DNA]</scope>
    <source>
        <strain evidence="3">DSM 5847</strain>
    </source>
</reference>
<proteinExistence type="predicted"/>
<organism evidence="2 3">
    <name type="scientific">Clostridium homopropionicum DSM 5847</name>
    <dbReference type="NCBI Taxonomy" id="1121318"/>
    <lineage>
        <taxon>Bacteria</taxon>
        <taxon>Bacillati</taxon>
        <taxon>Bacillota</taxon>
        <taxon>Clostridia</taxon>
        <taxon>Eubacteriales</taxon>
        <taxon>Clostridiaceae</taxon>
        <taxon>Clostridium</taxon>
    </lineage>
</organism>